<protein>
    <submittedName>
        <fullName evidence="2 4">Uncharacterized protein</fullName>
    </submittedName>
</protein>
<dbReference type="WBParaSite" id="BTMF_0000550001-mRNA-1">
    <property type="protein sequence ID" value="BTMF_0000550001-mRNA-1"/>
    <property type="gene ID" value="BTMF_0000550001"/>
</dbReference>
<evidence type="ECO:0000313" key="3">
    <source>
        <dbReference type="Proteomes" id="UP000280834"/>
    </source>
</evidence>
<keyword evidence="1" id="KW-1133">Transmembrane helix</keyword>
<name>A0A0R3QGK0_9BILA</name>
<feature type="transmembrane region" description="Helical" evidence="1">
    <location>
        <begin position="43"/>
        <end position="69"/>
    </location>
</feature>
<sequence length="98" mass="12096">MPTIRFSIFRFVLPDCFRISSVFFQILNYHALFRFTKLFPDSFFFSTLELFIWAFYFVRNTCFSFILFYSIFYELFFPSIFFIFVLNLLHFFALQILC</sequence>
<evidence type="ECO:0000313" key="4">
    <source>
        <dbReference type="WBParaSite" id="BTMF_0000550001-mRNA-1"/>
    </source>
</evidence>
<dbReference type="AlphaFoldDB" id="A0A0R3QGK0"/>
<gene>
    <name evidence="2" type="ORF">BTMF_LOCUS4784</name>
</gene>
<dbReference type="Proteomes" id="UP000280834">
    <property type="component" value="Unassembled WGS sequence"/>
</dbReference>
<accession>A0A0R3QGK0</accession>
<reference evidence="4" key="1">
    <citation type="submission" date="2017-02" db="UniProtKB">
        <authorList>
            <consortium name="WormBaseParasite"/>
        </authorList>
    </citation>
    <scope>IDENTIFICATION</scope>
</reference>
<evidence type="ECO:0000313" key="2">
    <source>
        <dbReference type="EMBL" id="VDO17284.1"/>
    </source>
</evidence>
<proteinExistence type="predicted"/>
<keyword evidence="3" id="KW-1185">Reference proteome</keyword>
<feature type="transmembrane region" description="Helical" evidence="1">
    <location>
        <begin position="75"/>
        <end position="97"/>
    </location>
</feature>
<dbReference type="EMBL" id="UZAG01004872">
    <property type="protein sequence ID" value="VDO17284.1"/>
    <property type="molecule type" value="Genomic_DNA"/>
</dbReference>
<reference evidence="2 3" key="2">
    <citation type="submission" date="2018-11" db="EMBL/GenBank/DDBJ databases">
        <authorList>
            <consortium name="Pathogen Informatics"/>
        </authorList>
    </citation>
    <scope>NUCLEOTIDE SEQUENCE [LARGE SCALE GENOMIC DNA]</scope>
</reference>
<keyword evidence="1" id="KW-0812">Transmembrane</keyword>
<organism evidence="4">
    <name type="scientific">Brugia timori</name>
    <dbReference type="NCBI Taxonomy" id="42155"/>
    <lineage>
        <taxon>Eukaryota</taxon>
        <taxon>Metazoa</taxon>
        <taxon>Ecdysozoa</taxon>
        <taxon>Nematoda</taxon>
        <taxon>Chromadorea</taxon>
        <taxon>Rhabditida</taxon>
        <taxon>Spirurina</taxon>
        <taxon>Spiruromorpha</taxon>
        <taxon>Filarioidea</taxon>
        <taxon>Onchocercidae</taxon>
        <taxon>Brugia</taxon>
    </lineage>
</organism>
<keyword evidence="1" id="KW-0472">Membrane</keyword>
<evidence type="ECO:0000256" key="1">
    <source>
        <dbReference type="SAM" id="Phobius"/>
    </source>
</evidence>